<dbReference type="Pfam" id="PF02635">
    <property type="entry name" value="DsrE"/>
    <property type="match status" value="1"/>
</dbReference>
<protein>
    <submittedName>
        <fullName evidence="2">tRNA 2-thiouridine synthesizing protein C</fullName>
    </submittedName>
</protein>
<name>A0A1H6MIW8_9GAMM</name>
<dbReference type="InterPro" id="IPR003787">
    <property type="entry name" value="Sulphur_relay_DsrE/F-like"/>
</dbReference>
<gene>
    <name evidence="2" type="ORF">SAMN05660691_02535</name>
</gene>
<evidence type="ECO:0000313" key="2">
    <source>
        <dbReference type="EMBL" id="SEH97507.1"/>
    </source>
</evidence>
<dbReference type="InterPro" id="IPR027396">
    <property type="entry name" value="DsrEFH-like"/>
</dbReference>
<proteinExistence type="inferred from homology"/>
<dbReference type="RefSeq" id="WP_092793837.1">
    <property type="nucleotide sequence ID" value="NZ_FNXF01000009.1"/>
</dbReference>
<sequence length="118" mass="13280">MRNILLLQRSSPFNNSKGREALDIALALAAVEHTVSVLFSADAVYQLLPTQDQPDFKLKAYPRSFKLFALYDIEQVYVCQQSLKQRGIHASDLSIDVTELDTQAIAELFARQHQVISS</sequence>
<accession>A0A1H6MIW8</accession>
<comment type="similarity">
    <text evidence="1">Belongs to the DsrF/TusC family.</text>
</comment>
<dbReference type="Proteomes" id="UP000199371">
    <property type="component" value="Unassembled WGS sequence"/>
</dbReference>
<dbReference type="Gene3D" id="3.40.1260.10">
    <property type="entry name" value="DsrEFH-like"/>
    <property type="match status" value="1"/>
</dbReference>
<evidence type="ECO:0000313" key="3">
    <source>
        <dbReference type="Proteomes" id="UP000199371"/>
    </source>
</evidence>
<organism evidence="2 3">
    <name type="scientific">Rheinheimera pacifica</name>
    <dbReference type="NCBI Taxonomy" id="173990"/>
    <lineage>
        <taxon>Bacteria</taxon>
        <taxon>Pseudomonadati</taxon>
        <taxon>Pseudomonadota</taxon>
        <taxon>Gammaproteobacteria</taxon>
        <taxon>Chromatiales</taxon>
        <taxon>Chromatiaceae</taxon>
        <taxon>Rheinheimera</taxon>
    </lineage>
</organism>
<evidence type="ECO:0000256" key="1">
    <source>
        <dbReference type="ARBA" id="ARBA00005996"/>
    </source>
</evidence>
<dbReference type="InterPro" id="IPR017462">
    <property type="entry name" value="Sulphur_relay_TusC/DsrF"/>
</dbReference>
<reference evidence="3" key="1">
    <citation type="submission" date="2016-10" db="EMBL/GenBank/DDBJ databases">
        <authorList>
            <person name="Varghese N."/>
            <person name="Submissions S."/>
        </authorList>
    </citation>
    <scope>NUCLEOTIDE SEQUENCE [LARGE SCALE GENOMIC DNA]</scope>
    <source>
        <strain evidence="3">DSM 17616</strain>
    </source>
</reference>
<dbReference type="PANTHER" id="PTHR38780:SF1">
    <property type="entry name" value="PROTEIN TUSC"/>
    <property type="match status" value="1"/>
</dbReference>
<dbReference type="PANTHER" id="PTHR38780">
    <property type="entry name" value="PROTEIN TUSC"/>
    <property type="match status" value="1"/>
</dbReference>
<dbReference type="OrthoDB" id="9789418at2"/>
<keyword evidence="3" id="KW-1185">Reference proteome</keyword>
<dbReference type="NCBIfam" id="NF001238">
    <property type="entry name" value="PRK00211.1"/>
    <property type="match status" value="1"/>
</dbReference>
<dbReference type="NCBIfam" id="TIGR03010">
    <property type="entry name" value="sulf_tusC_dsrF"/>
    <property type="match status" value="1"/>
</dbReference>
<dbReference type="AlphaFoldDB" id="A0A1H6MIW8"/>
<dbReference type="STRING" id="173990.SAMN05660691_02535"/>
<dbReference type="EMBL" id="FNXF01000009">
    <property type="protein sequence ID" value="SEH97507.1"/>
    <property type="molecule type" value="Genomic_DNA"/>
</dbReference>
<dbReference type="SUPFAM" id="SSF75169">
    <property type="entry name" value="DsrEFH-like"/>
    <property type="match status" value="1"/>
</dbReference>